<feature type="region of interest" description="Disordered" evidence="1">
    <location>
        <begin position="1"/>
        <end position="21"/>
    </location>
</feature>
<comment type="caution">
    <text evidence="2">The sequence shown here is derived from an EMBL/GenBank/DDBJ whole genome shotgun (WGS) entry which is preliminary data.</text>
</comment>
<dbReference type="AlphaFoldDB" id="A0A917IAD6"/>
<dbReference type="Pfam" id="PF11011">
    <property type="entry name" value="DUF2849"/>
    <property type="match status" value="1"/>
</dbReference>
<protein>
    <recommendedName>
        <fullName evidence="4">DUF2849 domain-containing protein</fullName>
    </recommendedName>
</protein>
<accession>A0A917IAD6</accession>
<gene>
    <name evidence="2" type="ORF">GCM10007036_41190</name>
</gene>
<dbReference type="EMBL" id="BMES01000002">
    <property type="protein sequence ID" value="GGH30530.1"/>
    <property type="molecule type" value="Genomic_DNA"/>
</dbReference>
<dbReference type="Proteomes" id="UP000603912">
    <property type="component" value="Unassembled WGS sequence"/>
</dbReference>
<sequence length="109" mass="11341">MLKKPSRSAALQAVTGNSTGDGRVVFRTAEGWWSRKIDEAAVADTPEAAAALLAEAQKDADQAQLIVDPYLIEVARTDAGLIATRNREAIRAQGGPTIDVPGASTPVAA</sequence>
<name>A0A917IAD6_9HYPH</name>
<evidence type="ECO:0000313" key="2">
    <source>
        <dbReference type="EMBL" id="GGH30530.1"/>
    </source>
</evidence>
<proteinExistence type="predicted"/>
<dbReference type="InterPro" id="IPR021270">
    <property type="entry name" value="DUF2849"/>
</dbReference>
<organism evidence="2 3">
    <name type="scientific">Alsobacter metallidurans</name>
    <dbReference type="NCBI Taxonomy" id="340221"/>
    <lineage>
        <taxon>Bacteria</taxon>
        <taxon>Pseudomonadati</taxon>
        <taxon>Pseudomonadota</taxon>
        <taxon>Alphaproteobacteria</taxon>
        <taxon>Hyphomicrobiales</taxon>
        <taxon>Alsobacteraceae</taxon>
        <taxon>Alsobacter</taxon>
    </lineage>
</organism>
<reference evidence="2" key="2">
    <citation type="submission" date="2020-09" db="EMBL/GenBank/DDBJ databases">
        <authorList>
            <person name="Sun Q."/>
            <person name="Zhou Y."/>
        </authorList>
    </citation>
    <scope>NUCLEOTIDE SEQUENCE</scope>
    <source>
        <strain evidence="2">CGMCC 1.12214</strain>
    </source>
</reference>
<evidence type="ECO:0000256" key="1">
    <source>
        <dbReference type="SAM" id="MobiDB-lite"/>
    </source>
</evidence>
<reference evidence="2" key="1">
    <citation type="journal article" date="2014" name="Int. J. Syst. Evol. Microbiol.">
        <title>Complete genome sequence of Corynebacterium casei LMG S-19264T (=DSM 44701T), isolated from a smear-ripened cheese.</title>
        <authorList>
            <consortium name="US DOE Joint Genome Institute (JGI-PGF)"/>
            <person name="Walter F."/>
            <person name="Albersmeier A."/>
            <person name="Kalinowski J."/>
            <person name="Ruckert C."/>
        </authorList>
    </citation>
    <scope>NUCLEOTIDE SEQUENCE</scope>
    <source>
        <strain evidence="2">CGMCC 1.12214</strain>
    </source>
</reference>
<keyword evidence="3" id="KW-1185">Reference proteome</keyword>
<dbReference type="RefSeq" id="WP_188519538.1">
    <property type="nucleotide sequence ID" value="NZ_BMES01000002.1"/>
</dbReference>
<evidence type="ECO:0000313" key="3">
    <source>
        <dbReference type="Proteomes" id="UP000603912"/>
    </source>
</evidence>
<evidence type="ECO:0008006" key="4">
    <source>
        <dbReference type="Google" id="ProtNLM"/>
    </source>
</evidence>